<gene>
    <name evidence="1" type="ORF">UFOPK2579_01772</name>
</gene>
<accession>A0A6J6R0U8</accession>
<name>A0A6J6R0U8_9ZZZZ</name>
<proteinExistence type="predicted"/>
<reference evidence="1" key="1">
    <citation type="submission" date="2020-05" db="EMBL/GenBank/DDBJ databases">
        <authorList>
            <person name="Chiriac C."/>
            <person name="Salcher M."/>
            <person name="Ghai R."/>
            <person name="Kavagutti S V."/>
        </authorList>
    </citation>
    <scope>NUCLEOTIDE SEQUENCE</scope>
</reference>
<dbReference type="EMBL" id="CAEZXR010000218">
    <property type="protein sequence ID" value="CAB4717417.1"/>
    <property type="molecule type" value="Genomic_DNA"/>
</dbReference>
<evidence type="ECO:0000313" key="1">
    <source>
        <dbReference type="EMBL" id="CAB4717417.1"/>
    </source>
</evidence>
<protein>
    <submittedName>
        <fullName evidence="1">Unannotated protein</fullName>
    </submittedName>
</protein>
<dbReference type="AlphaFoldDB" id="A0A6J6R0U8"/>
<sequence length="69" mass="7098">MVGRAVFDSEPATTSEVAFAEVDEIAARAGKAGSVALTTTVMARPIWAAVTTNVFVVAPAIGAPPESHW</sequence>
<organism evidence="1">
    <name type="scientific">freshwater metagenome</name>
    <dbReference type="NCBI Taxonomy" id="449393"/>
    <lineage>
        <taxon>unclassified sequences</taxon>
        <taxon>metagenomes</taxon>
        <taxon>ecological metagenomes</taxon>
    </lineage>
</organism>